<reference evidence="9" key="1">
    <citation type="journal article" date="2020" name="Stud. Mycol.">
        <title>101 Dothideomycetes genomes: a test case for predicting lifestyles and emergence of pathogens.</title>
        <authorList>
            <person name="Haridas S."/>
            <person name="Albert R."/>
            <person name="Binder M."/>
            <person name="Bloem J."/>
            <person name="Labutti K."/>
            <person name="Salamov A."/>
            <person name="Andreopoulos B."/>
            <person name="Baker S."/>
            <person name="Barry K."/>
            <person name="Bills G."/>
            <person name="Bluhm B."/>
            <person name="Cannon C."/>
            <person name="Castanera R."/>
            <person name="Culley D."/>
            <person name="Daum C."/>
            <person name="Ezra D."/>
            <person name="Gonzalez J."/>
            <person name="Henrissat B."/>
            <person name="Kuo A."/>
            <person name="Liang C."/>
            <person name="Lipzen A."/>
            <person name="Lutzoni F."/>
            <person name="Magnuson J."/>
            <person name="Mondo S."/>
            <person name="Nolan M."/>
            <person name="Ohm R."/>
            <person name="Pangilinan J."/>
            <person name="Park H.-J."/>
            <person name="Ramirez L."/>
            <person name="Alfaro M."/>
            <person name="Sun H."/>
            <person name="Tritt A."/>
            <person name="Yoshinaga Y."/>
            <person name="Zwiers L.-H."/>
            <person name="Turgeon B."/>
            <person name="Goodwin S."/>
            <person name="Spatafora J."/>
            <person name="Crous P."/>
            <person name="Grigoriev I."/>
        </authorList>
    </citation>
    <scope>NUCLEOTIDE SEQUENCE</scope>
    <source>
        <strain evidence="9">CBS 110217</strain>
    </source>
</reference>
<feature type="compositionally biased region" description="Polar residues" evidence="7">
    <location>
        <begin position="546"/>
        <end position="559"/>
    </location>
</feature>
<keyword evidence="3" id="KW-0596">Phosphopantetheine</keyword>
<dbReference type="GO" id="GO:0006633">
    <property type="term" value="P:fatty acid biosynthetic process"/>
    <property type="evidence" value="ECO:0007669"/>
    <property type="project" value="InterPro"/>
</dbReference>
<dbReference type="InterPro" id="IPR002347">
    <property type="entry name" value="SDR_fam"/>
</dbReference>
<name>A0A9P4HCN4_9PLEO</name>
<evidence type="ECO:0000256" key="2">
    <source>
        <dbReference type="ARBA" id="ARBA00013191"/>
    </source>
</evidence>
<dbReference type="Pfam" id="PF18314">
    <property type="entry name" value="FAS_I_H"/>
    <property type="match status" value="1"/>
</dbReference>
<dbReference type="FunFam" id="3.90.25.70:FF:000001">
    <property type="entry name" value="Fatty acid synthase subunit alpha"/>
    <property type="match status" value="1"/>
</dbReference>
<dbReference type="PANTHER" id="PTHR10982">
    <property type="entry name" value="MALONYL COA-ACYL CARRIER PROTEIN TRANSACYLASE"/>
    <property type="match status" value="1"/>
</dbReference>
<evidence type="ECO:0000256" key="6">
    <source>
        <dbReference type="SAM" id="Coils"/>
    </source>
</evidence>
<dbReference type="Gene3D" id="3.90.25.70">
    <property type="match status" value="1"/>
</dbReference>
<dbReference type="InterPro" id="IPR047224">
    <property type="entry name" value="FAS_alpha_su_C"/>
</dbReference>
<dbReference type="OrthoDB" id="3916652at2759"/>
<accession>A0A9P4HCN4</accession>
<gene>
    <name evidence="9" type="ORF">EK21DRAFT_63721</name>
</gene>
<dbReference type="PANTHER" id="PTHR10982:SF21">
    <property type="entry name" value="FATTY ACID SYNTHASE SUBUNIT BETA"/>
    <property type="match status" value="1"/>
</dbReference>
<dbReference type="Pfam" id="PF13561">
    <property type="entry name" value="adh_short_C2"/>
    <property type="match status" value="1"/>
</dbReference>
<dbReference type="GO" id="GO:0004315">
    <property type="term" value="F:3-oxoacyl-[acyl-carrier-protein] synthase activity"/>
    <property type="evidence" value="ECO:0007669"/>
    <property type="project" value="UniProtKB-EC"/>
</dbReference>
<dbReference type="EMBL" id="ML978183">
    <property type="protein sequence ID" value="KAF2031175.1"/>
    <property type="molecule type" value="Genomic_DNA"/>
</dbReference>
<dbReference type="Gene3D" id="3.30.70.2490">
    <property type="match status" value="1"/>
</dbReference>
<dbReference type="GO" id="GO:0008897">
    <property type="term" value="F:holo-[acyl-carrier-protein] synthase activity"/>
    <property type="evidence" value="ECO:0007669"/>
    <property type="project" value="InterPro"/>
</dbReference>
<dbReference type="CDD" id="cd08950">
    <property type="entry name" value="KR_fFAS_SDR_c_like"/>
    <property type="match status" value="1"/>
</dbReference>
<keyword evidence="6" id="KW-0175">Coiled coil</keyword>
<organism evidence="9 10">
    <name type="scientific">Setomelanomma holmii</name>
    <dbReference type="NCBI Taxonomy" id="210430"/>
    <lineage>
        <taxon>Eukaryota</taxon>
        <taxon>Fungi</taxon>
        <taxon>Dikarya</taxon>
        <taxon>Ascomycota</taxon>
        <taxon>Pezizomycotina</taxon>
        <taxon>Dothideomycetes</taxon>
        <taxon>Pleosporomycetidae</taxon>
        <taxon>Pleosporales</taxon>
        <taxon>Pleosporineae</taxon>
        <taxon>Phaeosphaeriaceae</taxon>
        <taxon>Setomelanomma</taxon>
    </lineage>
</organism>
<dbReference type="InterPro" id="IPR041550">
    <property type="entry name" value="FASI_helical"/>
</dbReference>
<dbReference type="InterPro" id="IPR036291">
    <property type="entry name" value="NAD(P)-bd_dom_sf"/>
</dbReference>
<sequence>MAQQYTPTEAELTRLLAVELLAHQFCFPVQWYVTQDSIFRDFKTERLIEVGPAETLINMAKTTLASDSYKLHDAARELERKLFSYRKDRDEIYHASAIEPESLPEVEARTETKAEQDIQPAEAFHVKVDPPSNVSIPDILPTSMNAINCLVALALRKSVDDISQSQSIKALCGGRSTVQNEIIGDLTKEFGSLPDQPEDMELSALATILTESGKGSFLGPCMNALAGKVASSKMPAGFSVARIRKHLETTWRFQAGLQDRVLITTVSFPPANRLSDEKEAGMFLNSIVHRVMKDIGFDPAQLRTSTRSESAFAAVTIPVEVIQTLQDERRADNNALSKLFAKRAGSDTKVMSEEKTQAKERIRELQNKVDAWTAEHDDLYEQGIIPAFDANKSRTYDSYWNWVVQDLLVRLEPRSREIQDLYQDACMQFSTRATPQLLDVVQFQMQAAMKKDVSASEQEIFRQLLEIKDACTSWIPDEAAPLFKHSVPSMMPVLEIDEQGITSIREVLRPISSPPSPPTMLSKFDERVRERNPFDSSVLTPPDSEANMSGSSTAGSTPRSPSPYHNRLTWSPEIQTKSHRGWHKNHEITVTYLNWFDKAASEGVTFADKVVLITGAGKNSIGSEIVTMMLASGAKVIVTTSNFSKDKVDYFQDLYKQYGARGSSLTVVPWNGASKQDVQSLVEYIYTDSAGGGLGLTLDYIVPFAAVGEAGRTLDSIDGKSEVAHRVMLTNLLRLLGAVKEQKARRRLETRPTYVMLPLSPNHGTFGRDGLYAESKVGLEALMNKWWSEDWREFICICGVVIGWTRGTGLMSTNDVLSTGLEKDPGVRTFSAQEMAWYIVGLMHPDIAAFADSEPLKIDLSGGLSPWSNLKPILDNIQQEIRTKTDIRKTLYKERVYDEGGEITEPKPSVASRKARFRVGGVSLPDVSDLQELRNYPSMIDLDRAPVVVGIGEAGPCGSARTRWEAECQGTFSMEGCVELAWIMGMVSYFNGTKKGQNYCGWIDKQTNEPITDSDIKARYEVFITEHTGIRLIERHSHDFANPDEEEALHEVVITEDLEPFEVSVESAADLKREHQDRVVIEENPDGQIFAQFCAGARLYIPKALRHHHAVGAQMPTGWDPKRYGIPDDIIAQVDPVTLFAIVATSEALLSAGLEDPYELYEHVNVADFGNAVGSGAGGQRSLHAMYRQRYVDKSVQKDILAETFVNTTAAWLNMLLFGSSGPIRTPVGACATALESVDTGADLIRSGKAKVVLVGGADTLERRTAQEFANMQATINVDEDAAAGRTPKEASRPTTSTRAGFVQGEGCG</sequence>
<evidence type="ECO:0000313" key="10">
    <source>
        <dbReference type="Proteomes" id="UP000799777"/>
    </source>
</evidence>
<dbReference type="GO" id="GO:0044550">
    <property type="term" value="P:secondary metabolite biosynthetic process"/>
    <property type="evidence" value="ECO:0007669"/>
    <property type="project" value="UniProtKB-ARBA"/>
</dbReference>
<dbReference type="PROSITE" id="PS52004">
    <property type="entry name" value="KS3_2"/>
    <property type="match status" value="1"/>
</dbReference>
<feature type="domain" description="Ketosynthase family 3 (KS3)" evidence="8">
    <location>
        <begin position="1047"/>
        <end position="1309"/>
    </location>
</feature>
<dbReference type="InterPro" id="IPR020841">
    <property type="entry name" value="PKS_Beta-ketoAc_synthase_dom"/>
</dbReference>
<evidence type="ECO:0000256" key="7">
    <source>
        <dbReference type="SAM" id="MobiDB-lite"/>
    </source>
</evidence>
<dbReference type="InterPro" id="IPR050830">
    <property type="entry name" value="Fungal_FAS"/>
</dbReference>
<evidence type="ECO:0000313" key="9">
    <source>
        <dbReference type="EMBL" id="KAF2031175.1"/>
    </source>
</evidence>
<dbReference type="InterPro" id="IPR040899">
    <property type="entry name" value="Fas_alpha_ACP"/>
</dbReference>
<dbReference type="Gene3D" id="3.40.47.10">
    <property type="match status" value="1"/>
</dbReference>
<dbReference type="Pfam" id="PF18325">
    <property type="entry name" value="Fas_alpha_ACP"/>
    <property type="match status" value="1"/>
</dbReference>
<feature type="coiled-coil region" evidence="6">
    <location>
        <begin position="348"/>
        <end position="382"/>
    </location>
</feature>
<evidence type="ECO:0000256" key="4">
    <source>
        <dbReference type="ARBA" id="ARBA00022553"/>
    </source>
</evidence>
<proteinExistence type="inferred from homology"/>
<feature type="region of interest" description="Disordered" evidence="7">
    <location>
        <begin position="532"/>
        <end position="568"/>
    </location>
</feature>
<protein>
    <recommendedName>
        <fullName evidence="2">beta-ketoacyl-[acyl-carrier-protein] synthase I</fullName>
        <ecNumber evidence="2">2.3.1.41</ecNumber>
    </recommendedName>
</protein>
<dbReference type="EC" id="2.3.1.41" evidence="2"/>
<dbReference type="FunFam" id="3.40.50.720:FF:000168">
    <property type="entry name" value="Fatty acid synthase subunit alpha"/>
    <property type="match status" value="1"/>
</dbReference>
<keyword evidence="5" id="KW-0808">Transferase</keyword>
<evidence type="ECO:0000256" key="5">
    <source>
        <dbReference type="ARBA" id="ARBA00022679"/>
    </source>
</evidence>
<dbReference type="SUPFAM" id="SSF53901">
    <property type="entry name" value="Thiolase-like"/>
    <property type="match status" value="1"/>
</dbReference>
<dbReference type="Proteomes" id="UP000799777">
    <property type="component" value="Unassembled WGS sequence"/>
</dbReference>
<keyword evidence="10" id="KW-1185">Reference proteome</keyword>
<dbReference type="CDD" id="cd00828">
    <property type="entry name" value="elong_cond_enzymes"/>
    <property type="match status" value="1"/>
</dbReference>
<evidence type="ECO:0000256" key="1">
    <source>
        <dbReference type="ARBA" id="ARBA00007485"/>
    </source>
</evidence>
<dbReference type="Gene3D" id="3.40.50.720">
    <property type="entry name" value="NAD(P)-binding Rossmann-like Domain"/>
    <property type="match status" value="1"/>
</dbReference>
<dbReference type="InterPro" id="IPR016039">
    <property type="entry name" value="Thiolase-like"/>
</dbReference>
<feature type="region of interest" description="Disordered" evidence="7">
    <location>
        <begin position="1280"/>
        <end position="1309"/>
    </location>
</feature>
<evidence type="ECO:0000259" key="8">
    <source>
        <dbReference type="PROSITE" id="PS52004"/>
    </source>
</evidence>
<dbReference type="Pfam" id="PF00109">
    <property type="entry name" value="ketoacyl-synt"/>
    <property type="match status" value="1"/>
</dbReference>
<dbReference type="SUPFAM" id="SSF51735">
    <property type="entry name" value="NAD(P)-binding Rossmann-fold domains"/>
    <property type="match status" value="1"/>
</dbReference>
<comment type="similarity">
    <text evidence="1">Belongs to the thiolase-like superfamily. Fungal fatty acid synthetase subunit alpha family.</text>
</comment>
<keyword evidence="4" id="KW-0597">Phosphoprotein</keyword>
<feature type="non-terminal residue" evidence="9">
    <location>
        <position position="1309"/>
    </location>
</feature>
<comment type="caution">
    <text evidence="9">The sequence shown here is derived from an EMBL/GenBank/DDBJ whole genome shotgun (WGS) entry which is preliminary data.</text>
</comment>
<dbReference type="InterPro" id="IPR014030">
    <property type="entry name" value="Ketoacyl_synth_N"/>
</dbReference>
<dbReference type="InterPro" id="IPR018201">
    <property type="entry name" value="Ketoacyl_synth_AS"/>
</dbReference>
<dbReference type="PROSITE" id="PS00606">
    <property type="entry name" value="KS3_1"/>
    <property type="match status" value="1"/>
</dbReference>
<evidence type="ECO:0000256" key="3">
    <source>
        <dbReference type="ARBA" id="ARBA00022450"/>
    </source>
</evidence>